<evidence type="ECO:0000259" key="3">
    <source>
        <dbReference type="PROSITE" id="PS50983"/>
    </source>
</evidence>
<feature type="coiled-coil region" evidence="1">
    <location>
        <begin position="226"/>
        <end position="253"/>
    </location>
</feature>
<keyword evidence="1" id="KW-0175">Coiled coil</keyword>
<dbReference type="InterPro" id="IPR002491">
    <property type="entry name" value="ABC_transptr_periplasmic_BD"/>
</dbReference>
<dbReference type="InterPro" id="IPR050902">
    <property type="entry name" value="ABC_Transporter_SBP"/>
</dbReference>
<dbReference type="Proteomes" id="UP000193355">
    <property type="component" value="Unassembled WGS sequence"/>
</dbReference>
<keyword evidence="2" id="KW-0812">Transmembrane</keyword>
<keyword evidence="2" id="KW-1133">Transmembrane helix</keyword>
<keyword evidence="5" id="KW-1185">Reference proteome</keyword>
<evidence type="ECO:0000313" key="4">
    <source>
        <dbReference type="EMBL" id="SMG39363.1"/>
    </source>
</evidence>
<feature type="transmembrane region" description="Helical" evidence="2">
    <location>
        <begin position="64"/>
        <end position="84"/>
    </location>
</feature>
<dbReference type="AlphaFoldDB" id="A0A1X7KEP0"/>
<proteinExistence type="predicted"/>
<dbReference type="PANTHER" id="PTHR30535:SF34">
    <property type="entry name" value="MOLYBDATE-BINDING PROTEIN MOLA"/>
    <property type="match status" value="1"/>
</dbReference>
<protein>
    <submittedName>
        <fullName evidence="4">Iron complex transport system substrate-binding protein</fullName>
    </submittedName>
</protein>
<sequence>MPSEAVRTEQAGRVYDWAKQGVGGTVSPNLSLHPCGPFRCYISMFSWYYCSRKYDLKGMMDVKIWRGLLACFIAVALSSGASALEIVDGLGRTVEVPDMVDRIICSGSGSLRLATYLQLWDKVVAVDSIERKTDRFDARPYALARPAYKDLPLFGEFRGDDSPELILSLDPAPQVIFKVGCTVKEADTLYEKTAIPVVALNYGNLVDGRDNLYSAIRIMGQVAHAKDRAEEVVAFLDRTIEDLRSRAADVEAKPSAYVGGIAFRGPHGLLSTEPTYPPFAFSGVVNVAAQGAGVKAKHAVVAKEALLQWDPEIIFIDLSTITATGGGALKELSEPLWEGLSAVKEGRIYGVLPYNWYNQNFGNILADAYFVGSLIFPDRFSDVDPSAKADEIFSFLVGEPVFKRLNQAFDGKVFVPLEVGR</sequence>
<keyword evidence="2" id="KW-0472">Membrane</keyword>
<dbReference type="CDD" id="cd01147">
    <property type="entry name" value="HemV-2"/>
    <property type="match status" value="1"/>
</dbReference>
<dbReference type="EMBL" id="FXBB01000026">
    <property type="protein sequence ID" value="SMG39363.1"/>
    <property type="molecule type" value="Genomic_DNA"/>
</dbReference>
<evidence type="ECO:0000256" key="2">
    <source>
        <dbReference type="SAM" id="Phobius"/>
    </source>
</evidence>
<dbReference type="STRING" id="561720.SAMN06275492_1269"/>
<reference evidence="5" key="1">
    <citation type="submission" date="2017-04" db="EMBL/GenBank/DDBJ databases">
        <authorList>
            <person name="Varghese N."/>
            <person name="Submissions S."/>
        </authorList>
    </citation>
    <scope>NUCLEOTIDE SEQUENCE [LARGE SCALE GENOMIC DNA]</scope>
    <source>
        <strain evidence="5">USBA 82</strain>
    </source>
</reference>
<evidence type="ECO:0000256" key="1">
    <source>
        <dbReference type="SAM" id="Coils"/>
    </source>
</evidence>
<dbReference type="PROSITE" id="PS50983">
    <property type="entry name" value="FE_B12_PBP"/>
    <property type="match status" value="1"/>
</dbReference>
<dbReference type="PANTHER" id="PTHR30535">
    <property type="entry name" value="VITAMIN B12-BINDING PROTEIN"/>
    <property type="match status" value="1"/>
</dbReference>
<accession>A0A1X7KEP0</accession>
<dbReference type="Gene3D" id="3.40.50.1980">
    <property type="entry name" value="Nitrogenase molybdenum iron protein domain"/>
    <property type="match status" value="2"/>
</dbReference>
<feature type="domain" description="Fe/B12 periplasmic-binding" evidence="3">
    <location>
        <begin position="102"/>
        <end position="379"/>
    </location>
</feature>
<dbReference type="SUPFAM" id="SSF53807">
    <property type="entry name" value="Helical backbone' metal receptor"/>
    <property type="match status" value="1"/>
</dbReference>
<organism evidence="4 5">
    <name type="scientific">Dethiosulfovibrio salsuginis</name>
    <dbReference type="NCBI Taxonomy" id="561720"/>
    <lineage>
        <taxon>Bacteria</taxon>
        <taxon>Thermotogati</taxon>
        <taxon>Synergistota</taxon>
        <taxon>Synergistia</taxon>
        <taxon>Synergistales</taxon>
        <taxon>Dethiosulfovibrionaceae</taxon>
        <taxon>Dethiosulfovibrio</taxon>
    </lineage>
</organism>
<evidence type="ECO:0000313" key="5">
    <source>
        <dbReference type="Proteomes" id="UP000193355"/>
    </source>
</evidence>
<dbReference type="Pfam" id="PF01497">
    <property type="entry name" value="Peripla_BP_2"/>
    <property type="match status" value="1"/>
</dbReference>
<name>A0A1X7KEP0_9BACT</name>
<gene>
    <name evidence="4" type="ORF">SAMN06275492_1269</name>
</gene>